<protein>
    <submittedName>
        <fullName evidence="2">Uncharacterized protein</fullName>
    </submittedName>
</protein>
<evidence type="ECO:0000313" key="2">
    <source>
        <dbReference type="EMBL" id="GFH63377.1"/>
    </source>
</evidence>
<name>A0A6L2R7B7_9BACT</name>
<comment type="caution">
    <text evidence="2">The sequence shown here is derived from an EMBL/GenBank/DDBJ whole genome shotgun (WGS) entry which is preliminary data.</text>
</comment>
<dbReference type="AlphaFoldDB" id="A0A6L2R7B7"/>
<sequence>MSAATGNRCGHYPKRPQLTPALPIRKGKGGLPRILSLAAERAKAWYSHPQKCHVLNKGSRQTRSERREAYQVIIETVLSFLDLASLCLGVPTLDNGFVDVDMKTLVAAVGINQRRCERAIADLKEAGLMEVKQPRKLNEHGDYVGLRAIRVVTVRFFEFLGLAPMLQKERAKAAERLRRKAMQMNKKLSDLMRRASQGIRSMFTRSMPISQADQKRRETDSLRWNRLCAQYMLAGLEPEDCRRRANAELGLPADYSPGSHA</sequence>
<dbReference type="Proteomes" id="UP000505077">
    <property type="component" value="Unassembled WGS sequence"/>
</dbReference>
<evidence type="ECO:0000256" key="1">
    <source>
        <dbReference type="SAM" id="MobiDB-lite"/>
    </source>
</evidence>
<dbReference type="EMBL" id="BLLL01000013">
    <property type="protein sequence ID" value="GFH63377.1"/>
    <property type="molecule type" value="Genomic_DNA"/>
</dbReference>
<evidence type="ECO:0000313" key="3">
    <source>
        <dbReference type="Proteomes" id="UP000505077"/>
    </source>
</evidence>
<proteinExistence type="predicted"/>
<organism evidence="2 3">
    <name type="scientific">Candidatus Desulfovibrio kirbyi</name>
    <dbReference type="NCBI Taxonomy" id="2696086"/>
    <lineage>
        <taxon>Bacteria</taxon>
        <taxon>Pseudomonadati</taxon>
        <taxon>Thermodesulfobacteriota</taxon>
        <taxon>Desulfovibrionia</taxon>
        <taxon>Desulfovibrionales</taxon>
        <taxon>Desulfovibrionaceae</taxon>
        <taxon>Desulfovibrio</taxon>
    </lineage>
</organism>
<gene>
    <name evidence="2" type="ORF">ZNDK_1148</name>
</gene>
<feature type="region of interest" description="Disordered" evidence="1">
    <location>
        <begin position="1"/>
        <end position="25"/>
    </location>
</feature>
<accession>A0A6L2R7B7</accession>
<reference evidence="2 3" key="1">
    <citation type="journal article" date="2020" name="ISME J.">
        <title>Parallel Reductive Genome Evolution in Desulfovibrio Ectosymbionts Independently Acquired by Trichonympha Protists in the Termite Gut.</title>
        <authorList>
            <person name="Takeuchi M."/>
            <person name="Kuwahara H."/>
            <person name="Murakami T."/>
            <person name="Takahashi K."/>
            <person name="Kajitani R."/>
            <person name="Toyoda A."/>
            <person name="Itoh T."/>
            <person name="Ohkuma M."/>
            <person name="Hongoh Y."/>
        </authorList>
    </citation>
    <scope>NUCLEOTIDE SEQUENCE [LARGE SCALE GENOMIC DNA]</scope>
    <source>
        <strain evidence="2">ZnDsv-02</strain>
    </source>
</reference>